<protein>
    <submittedName>
        <fullName evidence="1">Uncharacterized protein</fullName>
    </submittedName>
</protein>
<name>A0ACB8BB75_9AGAM</name>
<gene>
    <name evidence="1" type="ORF">BV22DRAFT_1130949</name>
</gene>
<accession>A0ACB8BB75</accession>
<evidence type="ECO:0000313" key="2">
    <source>
        <dbReference type="Proteomes" id="UP000790709"/>
    </source>
</evidence>
<sequence>MSSPSDAAPVSQGHTAQYVSYGAIAALLAMFVDYALMLRDERRYIWSKARVCRYAKMYIATRYLGLAAQIFNVSFTIWRASQTYITPPLCLSWFTYQAIIIQVLLAIVDGLLMRGVYAIFSGSYWILSVLAVLAAAQPGSTLASMVIALPDAPFTPMCLVAEAHSGLIYFGSGTLTTHAILLLLIVWKYFSGRHARSPLRTAILRDSTLAAAAVSVMMFITLLCALSVIRPGVTSNIVYYWLFCVLWVSAGRIAAGWEAARSSEAGADAGVLTSHITITDNASVYALSELVGEVQKGV</sequence>
<evidence type="ECO:0000313" key="1">
    <source>
        <dbReference type="EMBL" id="KAH7923046.1"/>
    </source>
</evidence>
<keyword evidence="2" id="KW-1185">Reference proteome</keyword>
<proteinExistence type="predicted"/>
<organism evidence="1 2">
    <name type="scientific">Leucogyrophana mollusca</name>
    <dbReference type="NCBI Taxonomy" id="85980"/>
    <lineage>
        <taxon>Eukaryota</taxon>
        <taxon>Fungi</taxon>
        <taxon>Dikarya</taxon>
        <taxon>Basidiomycota</taxon>
        <taxon>Agaricomycotina</taxon>
        <taxon>Agaricomycetes</taxon>
        <taxon>Agaricomycetidae</taxon>
        <taxon>Boletales</taxon>
        <taxon>Boletales incertae sedis</taxon>
        <taxon>Leucogyrophana</taxon>
    </lineage>
</organism>
<dbReference type="EMBL" id="MU266464">
    <property type="protein sequence ID" value="KAH7923046.1"/>
    <property type="molecule type" value="Genomic_DNA"/>
</dbReference>
<comment type="caution">
    <text evidence="1">The sequence shown here is derived from an EMBL/GenBank/DDBJ whole genome shotgun (WGS) entry which is preliminary data.</text>
</comment>
<dbReference type="Proteomes" id="UP000790709">
    <property type="component" value="Unassembled WGS sequence"/>
</dbReference>
<reference evidence="1" key="1">
    <citation type="journal article" date="2021" name="New Phytol.">
        <title>Evolutionary innovations through gain and loss of genes in the ectomycorrhizal Boletales.</title>
        <authorList>
            <person name="Wu G."/>
            <person name="Miyauchi S."/>
            <person name="Morin E."/>
            <person name="Kuo A."/>
            <person name="Drula E."/>
            <person name="Varga T."/>
            <person name="Kohler A."/>
            <person name="Feng B."/>
            <person name="Cao Y."/>
            <person name="Lipzen A."/>
            <person name="Daum C."/>
            <person name="Hundley H."/>
            <person name="Pangilinan J."/>
            <person name="Johnson J."/>
            <person name="Barry K."/>
            <person name="LaButti K."/>
            <person name="Ng V."/>
            <person name="Ahrendt S."/>
            <person name="Min B."/>
            <person name="Choi I.G."/>
            <person name="Park H."/>
            <person name="Plett J.M."/>
            <person name="Magnuson J."/>
            <person name="Spatafora J.W."/>
            <person name="Nagy L.G."/>
            <person name="Henrissat B."/>
            <person name="Grigoriev I.V."/>
            <person name="Yang Z.L."/>
            <person name="Xu J."/>
            <person name="Martin F.M."/>
        </authorList>
    </citation>
    <scope>NUCLEOTIDE SEQUENCE</scope>
    <source>
        <strain evidence="1">KUC20120723A-06</strain>
    </source>
</reference>